<organism evidence="3 4">
    <name type="scientific">Methylobacterium planeticum</name>
    <dbReference type="NCBI Taxonomy" id="2615211"/>
    <lineage>
        <taxon>Bacteria</taxon>
        <taxon>Pseudomonadati</taxon>
        <taxon>Pseudomonadota</taxon>
        <taxon>Alphaproteobacteria</taxon>
        <taxon>Hyphomicrobiales</taxon>
        <taxon>Methylobacteriaceae</taxon>
        <taxon>Methylobacterium</taxon>
    </lineage>
</organism>
<accession>A0A6N6MW80</accession>
<dbReference type="AlphaFoldDB" id="A0A6N6MW80"/>
<comment type="caution">
    <text evidence="3">The sequence shown here is derived from an EMBL/GenBank/DDBJ whole genome shotgun (WGS) entry which is preliminary data.</text>
</comment>
<dbReference type="Proteomes" id="UP000441523">
    <property type="component" value="Unassembled WGS sequence"/>
</dbReference>
<dbReference type="SUPFAM" id="SSF55729">
    <property type="entry name" value="Acyl-CoA N-acyltransferases (Nat)"/>
    <property type="match status" value="1"/>
</dbReference>
<dbReference type="InterPro" id="IPR038740">
    <property type="entry name" value="BioF2-like_GNAT_dom"/>
</dbReference>
<feature type="domain" description="BioF2-like acetyltransferase" evidence="2">
    <location>
        <begin position="228"/>
        <end position="369"/>
    </location>
</feature>
<protein>
    <submittedName>
        <fullName evidence="3">GNAT family N-acetyltransferase</fullName>
    </submittedName>
</protein>
<evidence type="ECO:0000313" key="4">
    <source>
        <dbReference type="Proteomes" id="UP000441523"/>
    </source>
</evidence>
<dbReference type="RefSeq" id="WP_150963132.1">
    <property type="nucleotide sequence ID" value="NZ_VZZJ01000006.1"/>
</dbReference>
<keyword evidence="4" id="KW-1185">Reference proteome</keyword>
<sequence>MIEDRADSSLASGQWSMQSARTASALPEENRRPGAAEHFELSRAPEDWTIPDLAGAGLTIFHSLAASEEIWQQASKTCSCSAFQTFEWVSTWFDTVGVATGVNACLVHVTTRGGETLLLLPLALTLKGSVRSLEFLGGDLTDYNLPLINPKRAIGTIDMARLWSNILARLPRVDLVRLTRMPLAFDGVPNPLASLPGLKPHTNAYGASLPDNFAAFAAARSTQFFSQNRRYRRRLEKIAPVRVAFPEAEAERLAITRFLLEHKSRWQQAAGLSDTLAQDARVAFYERMTGAPMREGSISVAGLWVGDELVAGLWGVIFRGRYAFLITTYRADWSRLSVGRLLIESVIQMCIARGDLTVFDLTVGEEGYKADWADHTLPLYRYQAARTLRGRLILALWHARERVKGWPGLRRSVRAAATFRHRLRNRT</sequence>
<reference evidence="3 4" key="1">
    <citation type="submission" date="2019-09" db="EMBL/GenBank/DDBJ databases">
        <title>YIM 132548 draft genome.</title>
        <authorList>
            <person name="Jiang L."/>
        </authorList>
    </citation>
    <scope>NUCLEOTIDE SEQUENCE [LARGE SCALE GENOMIC DNA]</scope>
    <source>
        <strain evidence="3 4">YIM 132548</strain>
    </source>
</reference>
<dbReference type="EMBL" id="VZZJ01000006">
    <property type="protein sequence ID" value="KAB1074049.1"/>
    <property type="molecule type" value="Genomic_DNA"/>
</dbReference>
<evidence type="ECO:0000313" key="3">
    <source>
        <dbReference type="EMBL" id="KAB1074049.1"/>
    </source>
</evidence>
<keyword evidence="3" id="KW-0808">Transferase</keyword>
<evidence type="ECO:0000259" key="2">
    <source>
        <dbReference type="Pfam" id="PF13480"/>
    </source>
</evidence>
<feature type="compositionally biased region" description="Polar residues" evidence="1">
    <location>
        <begin position="9"/>
        <end position="22"/>
    </location>
</feature>
<dbReference type="GO" id="GO:0016740">
    <property type="term" value="F:transferase activity"/>
    <property type="evidence" value="ECO:0007669"/>
    <property type="project" value="UniProtKB-KW"/>
</dbReference>
<proteinExistence type="predicted"/>
<feature type="region of interest" description="Disordered" evidence="1">
    <location>
        <begin position="1"/>
        <end position="31"/>
    </location>
</feature>
<evidence type="ECO:0000256" key="1">
    <source>
        <dbReference type="SAM" id="MobiDB-lite"/>
    </source>
</evidence>
<dbReference type="Pfam" id="PF13480">
    <property type="entry name" value="Acetyltransf_6"/>
    <property type="match status" value="1"/>
</dbReference>
<dbReference type="InterPro" id="IPR016181">
    <property type="entry name" value="Acyl_CoA_acyltransferase"/>
</dbReference>
<name>A0A6N6MW80_9HYPH</name>
<gene>
    <name evidence="3" type="ORF">F6X51_10035</name>
</gene>